<evidence type="ECO:0000256" key="2">
    <source>
        <dbReference type="SAM" id="SignalP"/>
    </source>
</evidence>
<dbReference type="Proteomes" id="UP001271007">
    <property type="component" value="Unassembled WGS sequence"/>
</dbReference>
<evidence type="ECO:0000256" key="1">
    <source>
        <dbReference type="SAM" id="MobiDB-lite"/>
    </source>
</evidence>
<dbReference type="PANTHER" id="PTHR43662">
    <property type="match status" value="1"/>
</dbReference>
<evidence type="ECO:0000313" key="5">
    <source>
        <dbReference type="Proteomes" id="UP001271007"/>
    </source>
</evidence>
<keyword evidence="5" id="KW-1185">Reference proteome</keyword>
<name>A0AAJ0GHE8_9PEZI</name>
<sequence length="484" mass="52208">MKTSQAILTAAAAFSGTVSAFWRMPCRSQTGVARLDPIVDPGDISAHVHTITGGGGFSWDATYETLTADGACTACEVTQDHSAYWTPIMNFAYDNGTTVMVPQVGGMLVYYLYYLDQVKAFPEGFQMLAGNPTVRNFTGPFPDTELSFWPTDSTDDQFFLQQRALGFNCLNYVKDPEPSLYRHVMPSQDYLDANCVDGLRLELAFPSCGNGELDSDDHKSHMAYPSLVKEGNCPDGYDEHYPFLFYETIWATNAFAGEAGQFLLSYGDPVGTGYHGDFIMGWESADFLQSALDTCKDESGDIEACPLFDIQSDADAAKCTFDVPDCLKEDNPEGPRQGLAVDVPVQYGPEEATSYAVAGRQGQETQGIAPSAPPETFSQPTLTYSPADPESTKTAQGGIVVAMVTDGNDIGKAAATPAAVESIVTTAPAPPPPPPAPTPVSYITQGNTVIELYVTEVDVTVTATETAPAGWKRHLHRHAHHHGR</sequence>
<dbReference type="EMBL" id="JAWDJX010000003">
    <property type="protein sequence ID" value="KAK3057622.1"/>
    <property type="molecule type" value="Genomic_DNA"/>
</dbReference>
<dbReference type="AlphaFoldDB" id="A0AAJ0GHE8"/>
<evidence type="ECO:0000259" key="3">
    <source>
        <dbReference type="Pfam" id="PF09362"/>
    </source>
</evidence>
<evidence type="ECO:0000313" key="4">
    <source>
        <dbReference type="EMBL" id="KAK3057622.1"/>
    </source>
</evidence>
<feature type="region of interest" description="Disordered" evidence="1">
    <location>
        <begin position="365"/>
        <end position="393"/>
    </location>
</feature>
<feature type="chain" id="PRO_5042491535" description="DUF1996 domain-containing protein" evidence="2">
    <location>
        <begin position="21"/>
        <end position="484"/>
    </location>
</feature>
<reference evidence="4" key="1">
    <citation type="submission" date="2023-04" db="EMBL/GenBank/DDBJ databases">
        <title>Black Yeasts Isolated from many extreme environments.</title>
        <authorList>
            <person name="Coleine C."/>
            <person name="Stajich J.E."/>
            <person name="Selbmann L."/>
        </authorList>
    </citation>
    <scope>NUCLEOTIDE SEQUENCE</scope>
    <source>
        <strain evidence="4">CCFEE 5312</strain>
    </source>
</reference>
<keyword evidence="2" id="KW-0732">Signal</keyword>
<proteinExistence type="predicted"/>
<protein>
    <recommendedName>
        <fullName evidence="3">DUF1996 domain-containing protein</fullName>
    </recommendedName>
</protein>
<comment type="caution">
    <text evidence="4">The sequence shown here is derived from an EMBL/GenBank/DDBJ whole genome shotgun (WGS) entry which is preliminary data.</text>
</comment>
<accession>A0AAJ0GHE8</accession>
<feature type="signal peptide" evidence="2">
    <location>
        <begin position="1"/>
        <end position="20"/>
    </location>
</feature>
<organism evidence="4 5">
    <name type="scientific">Extremus antarcticus</name>
    <dbReference type="NCBI Taxonomy" id="702011"/>
    <lineage>
        <taxon>Eukaryota</taxon>
        <taxon>Fungi</taxon>
        <taxon>Dikarya</taxon>
        <taxon>Ascomycota</taxon>
        <taxon>Pezizomycotina</taxon>
        <taxon>Dothideomycetes</taxon>
        <taxon>Dothideomycetidae</taxon>
        <taxon>Mycosphaerellales</taxon>
        <taxon>Extremaceae</taxon>
        <taxon>Extremus</taxon>
    </lineage>
</organism>
<dbReference type="Pfam" id="PF09362">
    <property type="entry name" value="DUF1996"/>
    <property type="match status" value="1"/>
</dbReference>
<gene>
    <name evidence="4" type="ORF">LTR09_001806</name>
</gene>
<feature type="domain" description="DUF1996" evidence="3">
    <location>
        <begin position="36"/>
        <end position="282"/>
    </location>
</feature>
<dbReference type="InterPro" id="IPR018535">
    <property type="entry name" value="DUF1996"/>
</dbReference>
<dbReference type="PANTHER" id="PTHR43662:SF7">
    <property type="entry name" value="DUF1996 DOMAIN-CONTAINING PROTEIN"/>
    <property type="match status" value="1"/>
</dbReference>